<keyword evidence="4" id="KW-1185">Reference proteome</keyword>
<evidence type="ECO:0000313" key="1">
    <source>
        <dbReference type="EMBL" id="MDO6455058.1"/>
    </source>
</evidence>
<dbReference type="Proteomes" id="UP001177341">
    <property type="component" value="Unassembled WGS sequence"/>
</dbReference>
<organism evidence="1 3">
    <name type="scientific">Neptunomonas phycophila</name>
    <dbReference type="NCBI Taxonomy" id="1572645"/>
    <lineage>
        <taxon>Bacteria</taxon>
        <taxon>Pseudomonadati</taxon>
        <taxon>Pseudomonadota</taxon>
        <taxon>Gammaproteobacteria</taxon>
        <taxon>Oceanospirillales</taxon>
        <taxon>Oceanospirillaceae</taxon>
        <taxon>Neptunomonas</taxon>
    </lineage>
</organism>
<reference evidence="1" key="1">
    <citation type="submission" date="2023-07" db="EMBL/GenBank/DDBJ databases">
        <title>Genome content predicts the carbon catabolic preferences of heterotrophic bacteria.</title>
        <authorList>
            <person name="Gralka M."/>
        </authorList>
    </citation>
    <scope>NUCLEOTIDE SEQUENCE</scope>
    <source>
        <strain evidence="2">5G01</strain>
        <strain evidence="1">I2M16</strain>
    </source>
</reference>
<dbReference type="EMBL" id="JAUOPG010000012">
    <property type="protein sequence ID" value="MDO6455058.1"/>
    <property type="molecule type" value="Genomic_DNA"/>
</dbReference>
<dbReference type="EMBL" id="JAUYVO010000011">
    <property type="protein sequence ID" value="MDP2523857.1"/>
    <property type="molecule type" value="Genomic_DNA"/>
</dbReference>
<dbReference type="RefSeq" id="WP_075173617.1">
    <property type="nucleotide sequence ID" value="NZ_CAXHZV010000036.1"/>
</dbReference>
<sequence length="171" mass="18226">MRALFNWTGLVIAIGLLSACSQEKVVITPPPEPVPPPIVITPLITLENALPVAKGGRGPVGTNIDFVNSSDGIYQFILFRTTAYDSAGNIIRARKSRDHSAYLRVAGPIMPGQRSLGNAWKNTWAKHNVQCVDIDSVEIVFSDGSVEVASGQTLAKLNSTCGFDTASASTQ</sequence>
<proteinExistence type="predicted"/>
<dbReference type="GeneID" id="89457516"/>
<accession>A0AAW7XP08</accession>
<comment type="caution">
    <text evidence="1">The sequence shown here is derived from an EMBL/GenBank/DDBJ whole genome shotgun (WGS) entry which is preliminary data.</text>
</comment>
<evidence type="ECO:0008006" key="5">
    <source>
        <dbReference type="Google" id="ProtNLM"/>
    </source>
</evidence>
<evidence type="ECO:0000313" key="4">
    <source>
        <dbReference type="Proteomes" id="UP001177341"/>
    </source>
</evidence>
<dbReference type="Proteomes" id="UP001169862">
    <property type="component" value="Unassembled WGS sequence"/>
</dbReference>
<evidence type="ECO:0000313" key="3">
    <source>
        <dbReference type="Proteomes" id="UP001169862"/>
    </source>
</evidence>
<protein>
    <recommendedName>
        <fullName evidence="5">Lipoprotein</fullName>
    </recommendedName>
</protein>
<dbReference type="PROSITE" id="PS51257">
    <property type="entry name" value="PROKAR_LIPOPROTEIN"/>
    <property type="match status" value="1"/>
</dbReference>
<evidence type="ECO:0000313" key="2">
    <source>
        <dbReference type="EMBL" id="MDP2523857.1"/>
    </source>
</evidence>
<dbReference type="AlphaFoldDB" id="A0AAW7XP08"/>
<name>A0AAW7XP08_9GAMM</name>
<gene>
    <name evidence="1" type="ORF">Q4490_15915</name>
    <name evidence="2" type="ORF">Q8W30_14875</name>
</gene>